<dbReference type="InterPro" id="IPR015168">
    <property type="entry name" value="SsuA/THI5"/>
</dbReference>
<keyword evidence="2" id="KW-0813">Transport</keyword>
<evidence type="ECO:0000256" key="3">
    <source>
        <dbReference type="ARBA" id="ARBA00022729"/>
    </source>
</evidence>
<dbReference type="Proteomes" id="UP000715441">
    <property type="component" value="Unassembled WGS sequence"/>
</dbReference>
<dbReference type="EMBL" id="JAAXLS010000003">
    <property type="protein sequence ID" value="NKQ52540.1"/>
    <property type="molecule type" value="Genomic_DNA"/>
</dbReference>
<dbReference type="RefSeq" id="WP_168512572.1">
    <property type="nucleotide sequence ID" value="NZ_JAAXLS010000003.1"/>
</dbReference>
<dbReference type="Pfam" id="PF09084">
    <property type="entry name" value="NMT1"/>
    <property type="match status" value="1"/>
</dbReference>
<dbReference type="NCBIfam" id="TIGR01728">
    <property type="entry name" value="SsuA_fam"/>
    <property type="match status" value="1"/>
</dbReference>
<gene>
    <name evidence="5" type="ORF">HFP15_06570</name>
</gene>
<name>A0ABX1J2F6_9PSEU</name>
<dbReference type="CDD" id="cd01008">
    <property type="entry name" value="PBP2_NrtA_SsuA_CpmA_like"/>
    <property type="match status" value="1"/>
</dbReference>
<accession>A0ABX1J2F6</accession>
<dbReference type="PANTHER" id="PTHR30024">
    <property type="entry name" value="ALIPHATIC SULFONATES-BINDING PROTEIN-RELATED"/>
    <property type="match status" value="1"/>
</dbReference>
<feature type="domain" description="SsuA/THI5-like" evidence="4">
    <location>
        <begin position="50"/>
        <end position="257"/>
    </location>
</feature>
<proteinExistence type="predicted"/>
<evidence type="ECO:0000256" key="1">
    <source>
        <dbReference type="ARBA" id="ARBA00004418"/>
    </source>
</evidence>
<dbReference type="InterPro" id="IPR010067">
    <property type="entry name" value="ABC_SsuA_sub-bd"/>
</dbReference>
<sequence>MHSLLRRSVLGGVLVFAVVLATACGAGGGGPSGPSSGATRLGFQATTWGAPAIVADRAGSWKDAGANVTTRPLSSGAEVRDAILGGSLDAGSLGVTPYIVGAAKGQVVAVAVAAYAGDTLAVVTGKDSAIHSVADLRGKKIASQLGSDTNETFVDQIAPAAGLSKSDFQLVNMKFQDMYSALQTGQVDAFAGVDPTVTLAVQKGTGRILTTYAKYDPTPLYLCFTKSYIDRNRDEVQKVVNGWVAGAKVFNSDPQRALNEVKGFFDSRGSPIDTAVLQQALSNLHVTPDFGPDTQAYLNQQADALVKARNITAKPDWSKAIDTSFLKKAESGQ</sequence>
<keyword evidence="6" id="KW-1185">Reference proteome</keyword>
<organism evidence="5 6">
    <name type="scientific">Amycolatopsis acididurans</name>
    <dbReference type="NCBI Taxonomy" id="2724524"/>
    <lineage>
        <taxon>Bacteria</taxon>
        <taxon>Bacillati</taxon>
        <taxon>Actinomycetota</taxon>
        <taxon>Actinomycetes</taxon>
        <taxon>Pseudonocardiales</taxon>
        <taxon>Pseudonocardiaceae</taxon>
        <taxon>Amycolatopsis</taxon>
    </lineage>
</organism>
<evidence type="ECO:0000313" key="5">
    <source>
        <dbReference type="EMBL" id="NKQ52540.1"/>
    </source>
</evidence>
<comment type="subcellular location">
    <subcellularLocation>
        <location evidence="1">Periplasm</location>
    </subcellularLocation>
</comment>
<reference evidence="5 6" key="1">
    <citation type="submission" date="2020-04" db="EMBL/GenBank/DDBJ databases">
        <title>Novel species.</title>
        <authorList>
            <person name="Teo W.F.A."/>
            <person name="Lipun K."/>
            <person name="Srisuk N."/>
            <person name="Duangmal K."/>
        </authorList>
    </citation>
    <scope>NUCLEOTIDE SEQUENCE [LARGE SCALE GENOMIC DNA]</scope>
    <source>
        <strain evidence="5 6">K13G38</strain>
    </source>
</reference>
<comment type="caution">
    <text evidence="5">The sequence shown here is derived from an EMBL/GenBank/DDBJ whole genome shotgun (WGS) entry which is preliminary data.</text>
</comment>
<keyword evidence="3" id="KW-0732">Signal</keyword>
<dbReference type="Gene3D" id="3.40.190.10">
    <property type="entry name" value="Periplasmic binding protein-like II"/>
    <property type="match status" value="2"/>
</dbReference>
<dbReference type="PROSITE" id="PS51257">
    <property type="entry name" value="PROKAR_LIPOPROTEIN"/>
    <property type="match status" value="1"/>
</dbReference>
<dbReference type="SUPFAM" id="SSF53850">
    <property type="entry name" value="Periplasmic binding protein-like II"/>
    <property type="match status" value="1"/>
</dbReference>
<evidence type="ECO:0000256" key="2">
    <source>
        <dbReference type="ARBA" id="ARBA00022448"/>
    </source>
</evidence>
<evidence type="ECO:0000259" key="4">
    <source>
        <dbReference type="Pfam" id="PF09084"/>
    </source>
</evidence>
<evidence type="ECO:0000313" key="6">
    <source>
        <dbReference type="Proteomes" id="UP000715441"/>
    </source>
</evidence>
<protein>
    <submittedName>
        <fullName evidence="5">ABC transporter substrate-binding protein</fullName>
    </submittedName>
</protein>